<dbReference type="RefSeq" id="WP_194114488.1">
    <property type="nucleotide sequence ID" value="NZ_JADFUA010000001.1"/>
</dbReference>
<keyword evidence="5" id="KW-0862">Zinc</keyword>
<dbReference type="InterPro" id="IPR050570">
    <property type="entry name" value="Cell_wall_metabolism_enzyme"/>
</dbReference>
<evidence type="ECO:0000256" key="5">
    <source>
        <dbReference type="ARBA" id="ARBA00022833"/>
    </source>
</evidence>
<comment type="cofactor">
    <cofactor evidence="1">
        <name>Zn(2+)</name>
        <dbReference type="ChEBI" id="CHEBI:29105"/>
    </cofactor>
</comment>
<feature type="domain" description="M23ase beta-sheet core" evidence="8">
    <location>
        <begin position="181"/>
        <end position="275"/>
    </location>
</feature>
<feature type="transmembrane region" description="Helical" evidence="7">
    <location>
        <begin position="21"/>
        <end position="40"/>
    </location>
</feature>
<dbReference type="Gene3D" id="2.70.70.10">
    <property type="entry name" value="Glucose Permease (Domain IIA)"/>
    <property type="match status" value="1"/>
</dbReference>
<reference evidence="9 10" key="1">
    <citation type="submission" date="2020-10" db="EMBL/GenBank/DDBJ databases">
        <title>The genome sequence of Chitinilyticum litopenaei 4Y14.</title>
        <authorList>
            <person name="Liu Y."/>
        </authorList>
    </citation>
    <scope>NUCLEOTIDE SEQUENCE [LARGE SCALE GENOMIC DNA]</scope>
    <source>
        <strain evidence="9 10">4Y14</strain>
    </source>
</reference>
<accession>A0A8J7FKT5</accession>
<keyword evidence="7" id="KW-0472">Membrane</keyword>
<dbReference type="Proteomes" id="UP000604481">
    <property type="component" value="Unassembled WGS sequence"/>
</dbReference>
<dbReference type="InterPro" id="IPR011055">
    <property type="entry name" value="Dup_hybrid_motif"/>
</dbReference>
<dbReference type="InterPro" id="IPR016047">
    <property type="entry name" value="M23ase_b-sheet_dom"/>
</dbReference>
<name>A0A8J7FKT5_9NEIS</name>
<keyword evidence="2" id="KW-0645">Protease</keyword>
<comment type="caution">
    <text evidence="9">The sequence shown here is derived from an EMBL/GenBank/DDBJ whole genome shotgun (WGS) entry which is preliminary data.</text>
</comment>
<evidence type="ECO:0000256" key="4">
    <source>
        <dbReference type="ARBA" id="ARBA00022801"/>
    </source>
</evidence>
<dbReference type="AlphaFoldDB" id="A0A8J7FKT5"/>
<keyword evidence="3" id="KW-0479">Metal-binding</keyword>
<keyword evidence="7" id="KW-1133">Transmembrane helix</keyword>
<evidence type="ECO:0000256" key="7">
    <source>
        <dbReference type="SAM" id="Phobius"/>
    </source>
</evidence>
<keyword evidence="4" id="KW-0378">Hydrolase</keyword>
<dbReference type="GO" id="GO:0046872">
    <property type="term" value="F:metal ion binding"/>
    <property type="evidence" value="ECO:0007669"/>
    <property type="project" value="UniProtKB-KW"/>
</dbReference>
<dbReference type="SUPFAM" id="SSF51261">
    <property type="entry name" value="Duplicated hybrid motif"/>
    <property type="match status" value="1"/>
</dbReference>
<evidence type="ECO:0000313" key="9">
    <source>
        <dbReference type="EMBL" id="MBE9607981.1"/>
    </source>
</evidence>
<evidence type="ECO:0000259" key="8">
    <source>
        <dbReference type="Pfam" id="PF01551"/>
    </source>
</evidence>
<keyword evidence="10" id="KW-1185">Reference proteome</keyword>
<evidence type="ECO:0000313" key="10">
    <source>
        <dbReference type="Proteomes" id="UP000604481"/>
    </source>
</evidence>
<dbReference type="CDD" id="cd12797">
    <property type="entry name" value="M23_peptidase"/>
    <property type="match status" value="1"/>
</dbReference>
<dbReference type="GO" id="GO:0004222">
    <property type="term" value="F:metalloendopeptidase activity"/>
    <property type="evidence" value="ECO:0007669"/>
    <property type="project" value="TreeGrafter"/>
</dbReference>
<dbReference type="PANTHER" id="PTHR21666">
    <property type="entry name" value="PEPTIDASE-RELATED"/>
    <property type="match status" value="1"/>
</dbReference>
<gene>
    <name evidence="9" type="ORF">INR99_01340</name>
</gene>
<evidence type="ECO:0000256" key="6">
    <source>
        <dbReference type="ARBA" id="ARBA00023049"/>
    </source>
</evidence>
<keyword evidence="7" id="KW-0812">Transmembrane</keyword>
<evidence type="ECO:0000256" key="3">
    <source>
        <dbReference type="ARBA" id="ARBA00022723"/>
    </source>
</evidence>
<dbReference type="FunFam" id="2.70.70.10:FF:000006">
    <property type="entry name" value="M23 family peptidase"/>
    <property type="match status" value="1"/>
</dbReference>
<keyword evidence="6" id="KW-0482">Metalloprotease</keyword>
<evidence type="ECO:0000256" key="1">
    <source>
        <dbReference type="ARBA" id="ARBA00001947"/>
    </source>
</evidence>
<dbReference type="PANTHER" id="PTHR21666:SF288">
    <property type="entry name" value="CELL DIVISION PROTEIN YTFB"/>
    <property type="match status" value="1"/>
</dbReference>
<evidence type="ECO:0000256" key="2">
    <source>
        <dbReference type="ARBA" id="ARBA00022670"/>
    </source>
</evidence>
<dbReference type="EMBL" id="JADFUA010000001">
    <property type="protein sequence ID" value="MBE9607981.1"/>
    <property type="molecule type" value="Genomic_DNA"/>
</dbReference>
<dbReference type="Pfam" id="PF01551">
    <property type="entry name" value="Peptidase_M23"/>
    <property type="match status" value="1"/>
</dbReference>
<protein>
    <submittedName>
        <fullName evidence="9">M23 family metallopeptidase</fullName>
    </submittedName>
</protein>
<dbReference type="GO" id="GO:0006508">
    <property type="term" value="P:proteolysis"/>
    <property type="evidence" value="ECO:0007669"/>
    <property type="project" value="UniProtKB-KW"/>
</dbReference>
<proteinExistence type="predicted"/>
<sequence>MNVIVVSDRLAKAVSMTGWQLALCSVPLVLVLVLAGYWAGRVGVAVPGASPRSMTPVERAQLDALAMQVGELQARLLRMDQLAVEVGKRTGLDIKPFVASGVAARGGVFRQSALPGLDELASALQQSDLQAQGALDALNVAHTLLLQPSASRLPVHAPIATGMQTSSFGWRSDPFRGTQAFHEGLDFSAPTGTPIQAAADGLVRFAGWHPQYGNMIDLDHGNGVTSRYAHASELLVAEGAQIKVGQEIARVGSTGRSTGPHLHFEIRFMGVAQNPLRFVAPEVLASTNPGG</sequence>
<organism evidence="9 10">
    <name type="scientific">Chitinilyticum piscinae</name>
    <dbReference type="NCBI Taxonomy" id="2866724"/>
    <lineage>
        <taxon>Bacteria</taxon>
        <taxon>Pseudomonadati</taxon>
        <taxon>Pseudomonadota</taxon>
        <taxon>Betaproteobacteria</taxon>
        <taxon>Neisseriales</taxon>
        <taxon>Chitinibacteraceae</taxon>
        <taxon>Chitinilyticum</taxon>
    </lineage>
</organism>